<dbReference type="PANTHER" id="PTHR11592">
    <property type="entry name" value="GLUTATHIONE PEROXIDASE"/>
    <property type="match status" value="1"/>
</dbReference>
<gene>
    <name evidence="7" type="ORF">LQ50_03745</name>
</gene>
<dbReference type="InterPro" id="IPR036249">
    <property type="entry name" value="Thioredoxin-like_sf"/>
</dbReference>
<accession>A0A0B0IFN3</accession>
<dbReference type="GO" id="GO:0034599">
    <property type="term" value="P:cellular response to oxidative stress"/>
    <property type="evidence" value="ECO:0007669"/>
    <property type="project" value="TreeGrafter"/>
</dbReference>
<keyword evidence="8" id="KW-1185">Reference proteome</keyword>
<evidence type="ECO:0000259" key="6">
    <source>
        <dbReference type="PROSITE" id="PS51352"/>
    </source>
</evidence>
<proteinExistence type="inferred from homology"/>
<evidence type="ECO:0000256" key="4">
    <source>
        <dbReference type="PIRSR" id="PIRSR000303-1"/>
    </source>
</evidence>
<evidence type="ECO:0000313" key="8">
    <source>
        <dbReference type="Proteomes" id="UP000030832"/>
    </source>
</evidence>
<dbReference type="CDD" id="cd00340">
    <property type="entry name" value="GSH_Peroxidase"/>
    <property type="match status" value="1"/>
</dbReference>
<dbReference type="Gene3D" id="3.40.30.10">
    <property type="entry name" value="Glutaredoxin"/>
    <property type="match status" value="1"/>
</dbReference>
<dbReference type="Pfam" id="PF00255">
    <property type="entry name" value="GSHPx"/>
    <property type="match status" value="1"/>
</dbReference>
<sequence>MSVHDFSVMKPNGEEVSLKSYQGNVLLIVNTATKCGLAPQFKGLEGLYQKYKDQDLAVLGFPTNQFLQQEPVPDEEMEDACQINFGVTFPLFQKINVNGKGAHPLYQFLKSEKKGVLSSEIKWNFTKFLIDKHGKVVKRYGPTVIPEKMEEDIRKLLVD</sequence>
<dbReference type="Proteomes" id="UP000030832">
    <property type="component" value="Unassembled WGS sequence"/>
</dbReference>
<dbReference type="InterPro" id="IPR029759">
    <property type="entry name" value="GPX_AS"/>
</dbReference>
<dbReference type="PIRSF" id="PIRSF000303">
    <property type="entry name" value="Glutathion_perox"/>
    <property type="match status" value="1"/>
</dbReference>
<dbReference type="PRINTS" id="PR01011">
    <property type="entry name" value="GLUTPROXDASE"/>
</dbReference>
<keyword evidence="3 5" id="KW-0560">Oxidoreductase</keyword>
<protein>
    <recommendedName>
        <fullName evidence="5">Glutathione peroxidase</fullName>
    </recommendedName>
</protein>
<dbReference type="STRING" id="333138.LQ50_03745"/>
<dbReference type="PANTHER" id="PTHR11592:SF78">
    <property type="entry name" value="GLUTATHIONE PEROXIDASE"/>
    <property type="match status" value="1"/>
</dbReference>
<feature type="domain" description="Thioredoxin" evidence="6">
    <location>
        <begin position="1"/>
        <end position="158"/>
    </location>
</feature>
<comment type="similarity">
    <text evidence="1 5">Belongs to the glutathione peroxidase family.</text>
</comment>
<evidence type="ECO:0000256" key="1">
    <source>
        <dbReference type="ARBA" id="ARBA00006926"/>
    </source>
</evidence>
<feature type="active site" evidence="4">
    <location>
        <position position="35"/>
    </location>
</feature>
<comment type="caution">
    <text evidence="7">The sequence shown here is derived from an EMBL/GenBank/DDBJ whole genome shotgun (WGS) entry which is preliminary data.</text>
</comment>
<dbReference type="GO" id="GO:0004601">
    <property type="term" value="F:peroxidase activity"/>
    <property type="evidence" value="ECO:0007669"/>
    <property type="project" value="UniProtKB-KW"/>
</dbReference>
<dbReference type="InterPro" id="IPR013766">
    <property type="entry name" value="Thioredoxin_domain"/>
</dbReference>
<dbReference type="OrthoDB" id="9789406at2"/>
<dbReference type="FunFam" id="3.40.30.10:FF:000010">
    <property type="entry name" value="Glutathione peroxidase"/>
    <property type="match status" value="1"/>
</dbReference>
<dbReference type="eggNOG" id="COG0386">
    <property type="taxonomic scope" value="Bacteria"/>
</dbReference>
<name>A0A0B0IFN3_9BACI</name>
<evidence type="ECO:0000313" key="7">
    <source>
        <dbReference type="EMBL" id="KHF41358.1"/>
    </source>
</evidence>
<dbReference type="SUPFAM" id="SSF52833">
    <property type="entry name" value="Thioredoxin-like"/>
    <property type="match status" value="1"/>
</dbReference>
<reference evidence="7 8" key="1">
    <citation type="submission" date="2014-09" db="EMBL/GenBank/DDBJ databases">
        <title>Genome sequencing and annotation of Bacillus Okhensis strain Kh10-101T.</title>
        <authorList>
            <person name="Prakash J.S."/>
        </authorList>
    </citation>
    <scope>NUCLEOTIDE SEQUENCE [LARGE SCALE GENOMIC DNA]</scope>
    <source>
        <strain evidence="8">Kh10-101T</strain>
    </source>
</reference>
<evidence type="ECO:0000256" key="5">
    <source>
        <dbReference type="RuleBase" id="RU000499"/>
    </source>
</evidence>
<keyword evidence="2 5" id="KW-0575">Peroxidase</keyword>
<evidence type="ECO:0000256" key="2">
    <source>
        <dbReference type="ARBA" id="ARBA00022559"/>
    </source>
</evidence>
<dbReference type="PROSITE" id="PS51355">
    <property type="entry name" value="GLUTATHIONE_PEROXID_3"/>
    <property type="match status" value="1"/>
</dbReference>
<dbReference type="PROSITE" id="PS51352">
    <property type="entry name" value="THIOREDOXIN_2"/>
    <property type="match status" value="1"/>
</dbReference>
<dbReference type="InterPro" id="IPR000889">
    <property type="entry name" value="Glutathione_peroxidase"/>
</dbReference>
<organism evidence="7 8">
    <name type="scientific">Halalkalibacter okhensis</name>
    <dbReference type="NCBI Taxonomy" id="333138"/>
    <lineage>
        <taxon>Bacteria</taxon>
        <taxon>Bacillati</taxon>
        <taxon>Bacillota</taxon>
        <taxon>Bacilli</taxon>
        <taxon>Bacillales</taxon>
        <taxon>Bacillaceae</taxon>
        <taxon>Halalkalibacter</taxon>
    </lineage>
</organism>
<dbReference type="EMBL" id="JRJU01000003">
    <property type="protein sequence ID" value="KHF41358.1"/>
    <property type="molecule type" value="Genomic_DNA"/>
</dbReference>
<dbReference type="PROSITE" id="PS00460">
    <property type="entry name" value="GLUTATHIONE_PEROXID_1"/>
    <property type="match status" value="1"/>
</dbReference>
<dbReference type="RefSeq" id="WP_034626247.1">
    <property type="nucleotide sequence ID" value="NZ_JRJU01000003.1"/>
</dbReference>
<dbReference type="AlphaFoldDB" id="A0A0B0IFN3"/>
<evidence type="ECO:0000256" key="3">
    <source>
        <dbReference type="ARBA" id="ARBA00023002"/>
    </source>
</evidence>